<dbReference type="CDD" id="cd12913">
    <property type="entry name" value="PDC1_MCP_like"/>
    <property type="match status" value="1"/>
</dbReference>
<dbReference type="Pfam" id="PF00003">
    <property type="entry name" value="7tm_3"/>
    <property type="match status" value="1"/>
</dbReference>
<dbReference type="InterPro" id="IPR017978">
    <property type="entry name" value="GPCR_3_C"/>
</dbReference>
<dbReference type="PANTHER" id="PTHR10519">
    <property type="entry name" value="GABA-B RECEPTOR"/>
    <property type="match status" value="1"/>
</dbReference>
<dbReference type="Proteomes" id="UP000001449">
    <property type="component" value="Chromosome 8"/>
</dbReference>
<evidence type="ECO:0000313" key="13">
    <source>
        <dbReference type="Proteomes" id="UP000001449"/>
    </source>
</evidence>
<keyword evidence="13" id="KW-1185">Reference proteome</keyword>
<evidence type="ECO:0000256" key="7">
    <source>
        <dbReference type="ARBA" id="ARBA00023180"/>
    </source>
</evidence>
<feature type="transmembrane region" description="Helical" evidence="10">
    <location>
        <begin position="536"/>
        <end position="557"/>
    </location>
</feature>
<dbReference type="PANTHER" id="PTHR10519:SF20">
    <property type="entry name" value="G-PROTEIN COUPLED RECEPTOR 156-RELATED"/>
    <property type="match status" value="1"/>
</dbReference>
<feature type="transmembrane region" description="Helical" evidence="10">
    <location>
        <begin position="371"/>
        <end position="397"/>
    </location>
</feature>
<evidence type="ECO:0000256" key="6">
    <source>
        <dbReference type="ARBA" id="ARBA00023170"/>
    </source>
</evidence>
<evidence type="ECO:0000256" key="9">
    <source>
        <dbReference type="SAM" id="MobiDB-lite"/>
    </source>
</evidence>
<organism evidence="12 13">
    <name type="scientific">Thalassiosira pseudonana</name>
    <name type="common">Marine diatom</name>
    <name type="synonym">Cyclotella nana</name>
    <dbReference type="NCBI Taxonomy" id="35128"/>
    <lineage>
        <taxon>Eukaryota</taxon>
        <taxon>Sar</taxon>
        <taxon>Stramenopiles</taxon>
        <taxon>Ochrophyta</taxon>
        <taxon>Bacillariophyta</taxon>
        <taxon>Coscinodiscophyceae</taxon>
        <taxon>Thalassiosirophycidae</taxon>
        <taxon>Thalassiosirales</taxon>
        <taxon>Thalassiosiraceae</taxon>
        <taxon>Thalassiosira</taxon>
    </lineage>
</organism>
<dbReference type="GO" id="GO:0038039">
    <property type="term" value="C:G protein-coupled receptor heterodimeric complex"/>
    <property type="evidence" value="ECO:0000318"/>
    <property type="project" value="GO_Central"/>
</dbReference>
<gene>
    <name evidence="12" type="ORF">THAPSDRAFT_7830</name>
</gene>
<dbReference type="Pfam" id="PF22673">
    <property type="entry name" value="MCP-like_PDC_1"/>
    <property type="match status" value="1"/>
</dbReference>
<evidence type="ECO:0000256" key="5">
    <source>
        <dbReference type="ARBA" id="ARBA00023136"/>
    </source>
</evidence>
<evidence type="ECO:0000259" key="11">
    <source>
        <dbReference type="PROSITE" id="PS50259"/>
    </source>
</evidence>
<dbReference type="GO" id="GO:0004965">
    <property type="term" value="F:G protein-coupled GABA receptor activity"/>
    <property type="evidence" value="ECO:0007669"/>
    <property type="project" value="InterPro"/>
</dbReference>
<evidence type="ECO:0000256" key="2">
    <source>
        <dbReference type="ARBA" id="ARBA00022692"/>
    </source>
</evidence>
<keyword evidence="4" id="KW-0297">G-protein coupled receptor</keyword>
<evidence type="ECO:0000256" key="8">
    <source>
        <dbReference type="ARBA" id="ARBA00023224"/>
    </source>
</evidence>
<feature type="domain" description="G-protein coupled receptors family 3 profile" evidence="11">
    <location>
        <begin position="377"/>
        <end position="564"/>
    </location>
</feature>
<dbReference type="InParanoid" id="B8C7M7"/>
<evidence type="ECO:0000256" key="1">
    <source>
        <dbReference type="ARBA" id="ARBA00004141"/>
    </source>
</evidence>
<dbReference type="STRING" id="35128.B8C7M7"/>
<evidence type="ECO:0000256" key="3">
    <source>
        <dbReference type="ARBA" id="ARBA00022989"/>
    </source>
</evidence>
<comment type="subcellular location">
    <subcellularLocation>
        <location evidence="1">Membrane</location>
        <topology evidence="1">Multi-pass membrane protein</topology>
    </subcellularLocation>
</comment>
<keyword evidence="8" id="KW-0807">Transducer</keyword>
<dbReference type="HOGENOM" id="CLU_436508_0_0_1"/>
<accession>B8C7M7</accession>
<keyword evidence="3 10" id="KW-1133">Transmembrane helix</keyword>
<dbReference type="RefSeq" id="XP_002291918.1">
    <property type="nucleotide sequence ID" value="XM_002291882.1"/>
</dbReference>
<keyword evidence="6" id="KW-0675">Receptor</keyword>
<feature type="transmembrane region" description="Helical" evidence="10">
    <location>
        <begin position="470"/>
        <end position="496"/>
    </location>
</feature>
<proteinExistence type="predicted"/>
<dbReference type="EMBL" id="CM000644">
    <property type="protein sequence ID" value="EED90769.1"/>
    <property type="molecule type" value="Genomic_DNA"/>
</dbReference>
<dbReference type="eggNOG" id="KOG1055">
    <property type="taxonomic scope" value="Eukaryota"/>
</dbReference>
<dbReference type="KEGG" id="tps:THAPSDRAFT_7830"/>
<dbReference type="GO" id="GO:0004888">
    <property type="term" value="F:transmembrane signaling receptor activity"/>
    <property type="evidence" value="ECO:0000318"/>
    <property type="project" value="GO_Central"/>
</dbReference>
<protein>
    <recommendedName>
        <fullName evidence="11">G-protein coupled receptors family 3 profile domain-containing protein</fullName>
    </recommendedName>
</protein>
<feature type="transmembrane region" description="Helical" evidence="10">
    <location>
        <begin position="301"/>
        <end position="323"/>
    </location>
</feature>
<feature type="transmembrane region" description="Helical" evidence="10">
    <location>
        <begin position="423"/>
        <end position="444"/>
    </location>
</feature>
<evidence type="ECO:0000256" key="4">
    <source>
        <dbReference type="ARBA" id="ARBA00023040"/>
    </source>
</evidence>
<dbReference type="InterPro" id="IPR002455">
    <property type="entry name" value="GPCR3_GABA-B"/>
</dbReference>
<dbReference type="Gene3D" id="3.30.450.20">
    <property type="entry name" value="PAS domain"/>
    <property type="match status" value="1"/>
</dbReference>
<dbReference type="PaxDb" id="35128-Thaps7830"/>
<name>B8C7M7_THAPS</name>
<keyword evidence="5 10" id="KW-0472">Membrane</keyword>
<feature type="compositionally biased region" description="Polar residues" evidence="9">
    <location>
        <begin position="583"/>
        <end position="596"/>
    </location>
</feature>
<evidence type="ECO:0000256" key="10">
    <source>
        <dbReference type="SAM" id="Phobius"/>
    </source>
</evidence>
<feature type="region of interest" description="Disordered" evidence="9">
    <location>
        <begin position="577"/>
        <end position="598"/>
    </location>
</feature>
<dbReference type="CDD" id="cd15047">
    <property type="entry name" value="7tmC_GABA-B-like"/>
    <property type="match status" value="1"/>
</dbReference>
<dbReference type="AlphaFoldDB" id="B8C7M7"/>
<dbReference type="GeneID" id="7444971"/>
<dbReference type="PROSITE" id="PS50259">
    <property type="entry name" value="G_PROTEIN_RECEP_F3_4"/>
    <property type="match status" value="1"/>
</dbReference>
<evidence type="ECO:0000313" key="12">
    <source>
        <dbReference type="EMBL" id="EED90769.1"/>
    </source>
</evidence>
<reference evidence="12 13" key="2">
    <citation type="journal article" date="2008" name="Nature">
        <title>The Phaeodactylum genome reveals the evolutionary history of diatom genomes.</title>
        <authorList>
            <person name="Bowler C."/>
            <person name="Allen A.E."/>
            <person name="Badger J.H."/>
            <person name="Grimwood J."/>
            <person name="Jabbari K."/>
            <person name="Kuo A."/>
            <person name="Maheswari U."/>
            <person name="Martens C."/>
            <person name="Maumus F."/>
            <person name="Otillar R.P."/>
            <person name="Rayko E."/>
            <person name="Salamov A."/>
            <person name="Vandepoele K."/>
            <person name="Beszteri B."/>
            <person name="Gruber A."/>
            <person name="Heijde M."/>
            <person name="Katinka M."/>
            <person name="Mock T."/>
            <person name="Valentin K."/>
            <person name="Verret F."/>
            <person name="Berges J.A."/>
            <person name="Brownlee C."/>
            <person name="Cadoret J.P."/>
            <person name="Chiovitti A."/>
            <person name="Choi C.J."/>
            <person name="Coesel S."/>
            <person name="De Martino A."/>
            <person name="Detter J.C."/>
            <person name="Durkin C."/>
            <person name="Falciatore A."/>
            <person name="Fournet J."/>
            <person name="Haruta M."/>
            <person name="Huysman M.J."/>
            <person name="Jenkins B.D."/>
            <person name="Jiroutova K."/>
            <person name="Jorgensen R.E."/>
            <person name="Joubert Y."/>
            <person name="Kaplan A."/>
            <person name="Kroger N."/>
            <person name="Kroth P.G."/>
            <person name="La Roche J."/>
            <person name="Lindquist E."/>
            <person name="Lommer M."/>
            <person name="Martin-Jezequel V."/>
            <person name="Lopez P.J."/>
            <person name="Lucas S."/>
            <person name="Mangogna M."/>
            <person name="McGinnis K."/>
            <person name="Medlin L.K."/>
            <person name="Montsant A."/>
            <person name="Oudot-Le Secq M.P."/>
            <person name="Napoli C."/>
            <person name="Obornik M."/>
            <person name="Parker M.S."/>
            <person name="Petit J.L."/>
            <person name="Porcel B.M."/>
            <person name="Poulsen N."/>
            <person name="Robison M."/>
            <person name="Rychlewski L."/>
            <person name="Rynearson T.A."/>
            <person name="Schmutz J."/>
            <person name="Shapiro H."/>
            <person name="Siaut M."/>
            <person name="Stanley M."/>
            <person name="Sussman M.R."/>
            <person name="Taylor A.R."/>
            <person name="Vardi A."/>
            <person name="von Dassow P."/>
            <person name="Vyverman W."/>
            <person name="Willis A."/>
            <person name="Wyrwicz L.S."/>
            <person name="Rokhsar D.S."/>
            <person name="Weissenbach J."/>
            <person name="Armbrust E.V."/>
            <person name="Green B.R."/>
            <person name="Van de Peer Y."/>
            <person name="Grigoriev I.V."/>
        </authorList>
    </citation>
    <scope>NUCLEOTIDE SEQUENCE [LARGE SCALE GENOMIC DNA]</scope>
    <source>
        <strain evidence="12 13">CCMP1335</strain>
    </source>
</reference>
<feature type="transmembrane region" description="Helical" evidence="10">
    <location>
        <begin position="508"/>
        <end position="530"/>
    </location>
</feature>
<keyword evidence="2 10" id="KW-0812">Transmembrane</keyword>
<keyword evidence="7" id="KW-0325">Glycoprotein</keyword>
<feature type="transmembrane region" description="Helical" evidence="10">
    <location>
        <begin position="335"/>
        <end position="356"/>
    </location>
</feature>
<sequence>MLNATQACAFSFSTNQGKNYGMTAFILHSRVAEVVADMIGRVFYNDDAANLIGGFGGNSTATDAILTTTPSPWSITPQSLRDMVIANILQEEQEQQQSSASSYSQYPIYGSAIAFEPGVWNVVEGLPRGVTYPASSAECREDTTYCTEDIIVNGNGVDSIRIGELNRNEDGMSIYCPYAYRGPPDEIAYRNCSRDEPEYCPSMDLSFAYDYSNVTVPEAEWYTAPRCLYLRDGIATGYWSSPYFDAGAGGINMVTYSQPIISRDGRFLGVATIDVEVEALCYGDQCNTPINYHYLDQIRPVGFTFVAVAMAVAIGCGFWTHWFRTDRVVKASQPFFLILICAGCFVMSSAIIPLSIDDSLANVEGCLYNTIIYFVKACMAFPWLLSIGFTMTFSALFSKIWRLNRVFENAAAFRRVKVKERDVIMPFVVLMASNFTLLLLWTLLDPLKWHRTEPDQNYNSQGYCQADGDLWIVFFALIGSINFLALMLANIQAFFARKITTEFSESSYVMMTMVSLLQALIIGAPLLILVRENEVVVYFVWSVLIFVVVMATLSLMFGPKMMLVRQRALDRAAGIDPSRKNTRYSSGVRNSSNQGNEMELHSHENDQVIIEAVASGDGDITIVSGTF</sequence>
<reference evidence="12 13" key="1">
    <citation type="journal article" date="2004" name="Science">
        <title>The genome of the diatom Thalassiosira pseudonana: ecology, evolution, and metabolism.</title>
        <authorList>
            <person name="Armbrust E.V."/>
            <person name="Berges J.A."/>
            <person name="Bowler C."/>
            <person name="Green B.R."/>
            <person name="Martinez D."/>
            <person name="Putnam N.H."/>
            <person name="Zhou S."/>
            <person name="Allen A.E."/>
            <person name="Apt K.E."/>
            <person name="Bechner M."/>
            <person name="Brzezinski M.A."/>
            <person name="Chaal B.K."/>
            <person name="Chiovitti A."/>
            <person name="Davis A.K."/>
            <person name="Demarest M.S."/>
            <person name="Detter J.C."/>
            <person name="Glavina T."/>
            <person name="Goodstein D."/>
            <person name="Hadi M.Z."/>
            <person name="Hellsten U."/>
            <person name="Hildebrand M."/>
            <person name="Jenkins B.D."/>
            <person name="Jurka J."/>
            <person name="Kapitonov V.V."/>
            <person name="Kroger N."/>
            <person name="Lau W.W."/>
            <person name="Lane T.W."/>
            <person name="Larimer F.W."/>
            <person name="Lippmeier J.C."/>
            <person name="Lucas S."/>
            <person name="Medina M."/>
            <person name="Montsant A."/>
            <person name="Obornik M."/>
            <person name="Parker M.S."/>
            <person name="Palenik B."/>
            <person name="Pazour G.J."/>
            <person name="Richardson P.M."/>
            <person name="Rynearson T.A."/>
            <person name="Saito M.A."/>
            <person name="Schwartz D.C."/>
            <person name="Thamatrakoln K."/>
            <person name="Valentin K."/>
            <person name="Vardi A."/>
            <person name="Wilkerson F.P."/>
            <person name="Rokhsar D.S."/>
        </authorList>
    </citation>
    <scope>NUCLEOTIDE SEQUENCE [LARGE SCALE GENOMIC DNA]</scope>
    <source>
        <strain evidence="12 13">CCMP1335</strain>
    </source>
</reference>